<dbReference type="SUPFAM" id="SSF51726">
    <property type="entry name" value="UROD/MetE-like"/>
    <property type="match status" value="1"/>
</dbReference>
<reference evidence="2" key="1">
    <citation type="journal article" date="2011" name="Genome Biol.">
        <title>Comparative genomics of the social amoebae Dictyostelium discoideum and Dictyostelium purpureum.</title>
        <authorList>
            <consortium name="US DOE Joint Genome Institute (JGI-PGF)"/>
            <person name="Sucgang R."/>
            <person name="Kuo A."/>
            <person name="Tian X."/>
            <person name="Salerno W."/>
            <person name="Parikh A."/>
            <person name="Feasley C.L."/>
            <person name="Dalin E."/>
            <person name="Tu H."/>
            <person name="Huang E."/>
            <person name="Barry K."/>
            <person name="Lindquist E."/>
            <person name="Shapiro H."/>
            <person name="Bruce D."/>
            <person name="Schmutz J."/>
            <person name="Salamov A."/>
            <person name="Fey P."/>
            <person name="Gaudet P."/>
            <person name="Anjard C."/>
            <person name="Babu M.M."/>
            <person name="Basu S."/>
            <person name="Bushmanova Y."/>
            <person name="van der Wel H."/>
            <person name="Katoh-Kurasawa M."/>
            <person name="Dinh C."/>
            <person name="Coutinho P.M."/>
            <person name="Saito T."/>
            <person name="Elias M."/>
            <person name="Schaap P."/>
            <person name="Kay R.R."/>
            <person name="Henrissat B."/>
            <person name="Eichinger L."/>
            <person name="Rivero F."/>
            <person name="Putnam N.H."/>
            <person name="West C.M."/>
            <person name="Loomis W.F."/>
            <person name="Chisholm R.L."/>
            <person name="Shaulsky G."/>
            <person name="Strassmann J.E."/>
            <person name="Queller D.C."/>
            <person name="Kuspa A."/>
            <person name="Grigoriev I.V."/>
        </authorList>
    </citation>
    <scope>NUCLEOTIDE SEQUENCE [LARGE SCALE GENOMIC DNA]</scope>
    <source>
        <strain evidence="2">QSDP1</strain>
    </source>
</reference>
<sequence>MIGNIKVESEPIGSIPRPSSLIKEINDFRNGKVELQTLNKDINLAIKETIGEFIKTNQSCICDGEQSKISFIGYPIFGSNQFNGDGSVYFDRKDERKSVDPNVAVSIDFLDGHSRHIPKLNGKNLPFRYARYASDFVKEALPNCGGVPYKQAIISPSALMLVYPSDPIEGYSRDQFIGDLLNECEKDIRQCFEAGASFVQIDATELRLSLKLDPSGSLFNAMIGLIATLLSRFSEAELQKIGIHECRGGDFGSPHSETVDITKDLLPGLFSLQLGRVFIEYAQENNREKILQVVSSHIKPNQKVFFGVTRIDRNVESVDEIKKLGLEIANHISPNQFGLCDTCGFSPFFDGEAVPRDVAFKKMLNRSEAAKLLENKFNNQN</sequence>
<gene>
    <name evidence="1" type="ORF">DICPUDRAFT_92524</name>
</gene>
<dbReference type="STRING" id="5786.F0ZTB0"/>
<protein>
    <recommendedName>
        <fullName evidence="3">Cobalamin-independent methionine synthase MetE C-terminal/archaeal domain-containing protein</fullName>
    </recommendedName>
</protein>
<proteinExistence type="predicted"/>
<dbReference type="InterPro" id="IPR038071">
    <property type="entry name" value="UROD/MetE-like_sf"/>
</dbReference>
<dbReference type="Proteomes" id="UP000001064">
    <property type="component" value="Unassembled WGS sequence"/>
</dbReference>
<evidence type="ECO:0008006" key="3">
    <source>
        <dbReference type="Google" id="ProtNLM"/>
    </source>
</evidence>
<dbReference type="KEGG" id="dpp:DICPUDRAFT_92524"/>
<dbReference type="Gene3D" id="3.20.20.210">
    <property type="match status" value="1"/>
</dbReference>
<keyword evidence="2" id="KW-1185">Reference proteome</keyword>
<accession>F0ZTB0</accession>
<dbReference type="RefSeq" id="XP_003290648.1">
    <property type="nucleotide sequence ID" value="XM_003290600.1"/>
</dbReference>
<dbReference type="InParanoid" id="F0ZTB0"/>
<name>F0ZTB0_DICPU</name>
<dbReference type="PANTHER" id="PTHR30519">
    <property type="entry name" value="5-METHYLTETRAHYDROPTEROYLTRIGLUTAMATE--HOMOCYSTEINE METHYLTRANSFERASE"/>
    <property type="match status" value="1"/>
</dbReference>
<dbReference type="VEuPathDB" id="AmoebaDB:DICPUDRAFT_92524"/>
<dbReference type="OrthoDB" id="1053771at2759"/>
<organism evidence="1 2">
    <name type="scientific">Dictyostelium purpureum</name>
    <name type="common">Slime mold</name>
    <dbReference type="NCBI Taxonomy" id="5786"/>
    <lineage>
        <taxon>Eukaryota</taxon>
        <taxon>Amoebozoa</taxon>
        <taxon>Evosea</taxon>
        <taxon>Eumycetozoa</taxon>
        <taxon>Dictyostelia</taxon>
        <taxon>Dictyosteliales</taxon>
        <taxon>Dictyosteliaceae</taxon>
        <taxon>Dictyostelium</taxon>
    </lineage>
</organism>
<dbReference type="EMBL" id="GL871172">
    <property type="protein sequence ID" value="EGC32825.1"/>
    <property type="molecule type" value="Genomic_DNA"/>
</dbReference>
<evidence type="ECO:0000313" key="1">
    <source>
        <dbReference type="EMBL" id="EGC32825.1"/>
    </source>
</evidence>
<dbReference type="eggNOG" id="ENOG502QTRV">
    <property type="taxonomic scope" value="Eukaryota"/>
</dbReference>
<evidence type="ECO:0000313" key="2">
    <source>
        <dbReference type="Proteomes" id="UP000001064"/>
    </source>
</evidence>
<dbReference type="GeneID" id="10508196"/>
<dbReference type="AlphaFoldDB" id="F0ZTB0"/>